<dbReference type="GeneID" id="58718881"/>
<dbReference type="CDD" id="cd00761">
    <property type="entry name" value="Glyco_tranf_GTA_type"/>
    <property type="match status" value="1"/>
</dbReference>
<reference evidence="3 4" key="1">
    <citation type="submission" date="2014-05" db="EMBL/GenBank/DDBJ databases">
        <title>Novel Listeriaceae from food processing environments.</title>
        <authorList>
            <person name="den Bakker H.C."/>
        </authorList>
    </citation>
    <scope>NUCLEOTIDE SEQUENCE [LARGE SCALE GENOMIC DNA]</scope>
    <source>
        <strain evidence="3 4">FSL A5-0281</strain>
    </source>
</reference>
<dbReference type="PANTHER" id="PTHR22916">
    <property type="entry name" value="GLYCOSYLTRANSFERASE"/>
    <property type="match status" value="1"/>
</dbReference>
<dbReference type="RefSeq" id="WP_036088325.1">
    <property type="nucleotide sequence ID" value="NZ_CBCSHQ010000009.1"/>
</dbReference>
<dbReference type="OrthoDB" id="396512at2"/>
<evidence type="ECO:0000313" key="3">
    <source>
        <dbReference type="EMBL" id="KGL37577.1"/>
    </source>
</evidence>
<gene>
    <name evidence="3" type="ORF">EP57_16240</name>
</gene>
<dbReference type="AlphaFoldDB" id="A0A099VXR7"/>
<keyword evidence="4" id="KW-1185">Reference proteome</keyword>
<feature type="domain" description="Glycosyltransferase 2-like" evidence="2">
    <location>
        <begin position="7"/>
        <end position="119"/>
    </location>
</feature>
<dbReference type="Pfam" id="PF00535">
    <property type="entry name" value="Glycos_transf_2"/>
    <property type="match status" value="1"/>
</dbReference>
<dbReference type="SUPFAM" id="SSF53448">
    <property type="entry name" value="Nucleotide-diphospho-sugar transferases"/>
    <property type="match status" value="1"/>
</dbReference>
<evidence type="ECO:0000313" key="4">
    <source>
        <dbReference type="Proteomes" id="UP000029844"/>
    </source>
</evidence>
<dbReference type="GO" id="GO:0016758">
    <property type="term" value="F:hexosyltransferase activity"/>
    <property type="evidence" value="ECO:0007669"/>
    <property type="project" value="UniProtKB-ARBA"/>
</dbReference>
<protein>
    <recommendedName>
        <fullName evidence="2">Glycosyltransferase 2-like domain-containing protein</fullName>
    </recommendedName>
</protein>
<name>A0A099VXR7_9LIST</name>
<dbReference type="InterPro" id="IPR029044">
    <property type="entry name" value="Nucleotide-diphossugar_trans"/>
</dbReference>
<dbReference type="STRING" id="1552123.EP57_16240"/>
<dbReference type="PANTHER" id="PTHR22916:SF3">
    <property type="entry name" value="UDP-GLCNAC:BETAGAL BETA-1,3-N-ACETYLGLUCOSAMINYLTRANSFERASE-LIKE PROTEIN 1"/>
    <property type="match status" value="1"/>
</dbReference>
<organism evidence="3 4">
    <name type="scientific">Listeria booriae</name>
    <dbReference type="NCBI Taxonomy" id="1552123"/>
    <lineage>
        <taxon>Bacteria</taxon>
        <taxon>Bacillati</taxon>
        <taxon>Bacillota</taxon>
        <taxon>Bacilli</taxon>
        <taxon>Bacillales</taxon>
        <taxon>Listeriaceae</taxon>
        <taxon>Listeria</taxon>
    </lineage>
</organism>
<dbReference type="eggNOG" id="COG1215">
    <property type="taxonomic scope" value="Bacteria"/>
</dbReference>
<comment type="caution">
    <text evidence="3">The sequence shown here is derived from an EMBL/GenBank/DDBJ whole genome shotgun (WGS) entry which is preliminary data.</text>
</comment>
<sequence>MTAAKVSIIIPIYNIEKYVERCLDSILAQSYQNFEVLAVDDGSTDQSGVLVKRYADQDKRVSIIKKPNGGQASARNLALSQAKGDYILMIDGDDYILPNLLEKCISELTKGADIVVFDYLALDKKQQQHYVSVGSSPITAGTAPWNKMYAAHLWQNTVFPEGYWYEDLGVVPFLLLKSKQTCKINEAFYVYDQSREDSQTNTINLTRYLDILVVLNYLKQQVETLPEAHKDTISSMYLEQLGYVMTLNKSQNIQNKKDRHAFLGKMQQELEIACPNWYSITHKPENTKLKMMRRMAIKAYFNGHFLLGDILYIWPKKLKEIGARE</sequence>
<proteinExistence type="inferred from homology"/>
<evidence type="ECO:0000256" key="1">
    <source>
        <dbReference type="ARBA" id="ARBA00006739"/>
    </source>
</evidence>
<evidence type="ECO:0000259" key="2">
    <source>
        <dbReference type="Pfam" id="PF00535"/>
    </source>
</evidence>
<accession>A0A099VXR7</accession>
<dbReference type="InterPro" id="IPR001173">
    <property type="entry name" value="Glyco_trans_2-like"/>
</dbReference>
<dbReference type="Gene3D" id="3.90.550.10">
    <property type="entry name" value="Spore Coat Polysaccharide Biosynthesis Protein SpsA, Chain A"/>
    <property type="match status" value="1"/>
</dbReference>
<comment type="similarity">
    <text evidence="1">Belongs to the glycosyltransferase 2 family.</text>
</comment>
<dbReference type="Proteomes" id="UP000029844">
    <property type="component" value="Unassembled WGS sequence"/>
</dbReference>
<dbReference type="EMBL" id="JNFA01000031">
    <property type="protein sequence ID" value="KGL37577.1"/>
    <property type="molecule type" value="Genomic_DNA"/>
</dbReference>